<sequence length="305" mass="34654">MGRRRKRRRNSADDGEDYTPNASRSEEEKAERKRACGRKYYAQHVLFIQRLRSLIVAFRHPEYREAKRLRMQVIRQSRKAARRRWDPPKASGYAADADEALDEEDGYEASLTAPTPRLGPSPTVRAQGMISEIVGESYDGQLPTLWQQKLNEIRAQDHAESGEREELEVDRQLVEKERIASQVLSSLYKRQGTTSNAIVCLPRRDQPSPPSSPPPLSTPDLDFAPRATAAGDWTSSPMTSIPIATPSPIPPPRRRQADAHARRGPLPRWKTPDYDGPEEMPPLEPRKLFADLLRERQAHRRAGRG</sequence>
<comment type="caution">
    <text evidence="2">The sequence shown here is derived from an EMBL/GenBank/DDBJ whole genome shotgun (WGS) entry which is preliminary data.</text>
</comment>
<evidence type="ECO:0000313" key="2">
    <source>
        <dbReference type="EMBL" id="KAK7029972.1"/>
    </source>
</evidence>
<evidence type="ECO:0000256" key="1">
    <source>
        <dbReference type="SAM" id="MobiDB-lite"/>
    </source>
</evidence>
<feature type="region of interest" description="Disordered" evidence="1">
    <location>
        <begin position="198"/>
        <end position="283"/>
    </location>
</feature>
<evidence type="ECO:0000313" key="3">
    <source>
        <dbReference type="Proteomes" id="UP001362999"/>
    </source>
</evidence>
<dbReference type="AlphaFoldDB" id="A0AAW0BV49"/>
<proteinExistence type="predicted"/>
<protein>
    <submittedName>
        <fullName evidence="2">Uncharacterized protein</fullName>
    </submittedName>
</protein>
<feature type="compositionally biased region" description="Low complexity" evidence="1">
    <location>
        <begin position="234"/>
        <end position="244"/>
    </location>
</feature>
<gene>
    <name evidence="2" type="ORF">R3P38DRAFT_2775418</name>
</gene>
<reference evidence="2 3" key="1">
    <citation type="journal article" date="2024" name="J Genomics">
        <title>Draft genome sequencing and assembly of Favolaschia claudopus CIRM-BRFM 2984 isolated from oak limbs.</title>
        <authorList>
            <person name="Navarro D."/>
            <person name="Drula E."/>
            <person name="Chaduli D."/>
            <person name="Cazenave R."/>
            <person name="Ahrendt S."/>
            <person name="Wang J."/>
            <person name="Lipzen A."/>
            <person name="Daum C."/>
            <person name="Barry K."/>
            <person name="Grigoriev I.V."/>
            <person name="Favel A."/>
            <person name="Rosso M.N."/>
            <person name="Martin F."/>
        </authorList>
    </citation>
    <scope>NUCLEOTIDE SEQUENCE [LARGE SCALE GENOMIC DNA]</scope>
    <source>
        <strain evidence="2 3">CIRM-BRFM 2984</strain>
    </source>
</reference>
<feature type="compositionally biased region" description="Basic and acidic residues" evidence="1">
    <location>
        <begin position="24"/>
        <end position="34"/>
    </location>
</feature>
<accession>A0AAW0BV49</accession>
<dbReference type="Proteomes" id="UP001362999">
    <property type="component" value="Unassembled WGS sequence"/>
</dbReference>
<dbReference type="EMBL" id="JAWWNJ010000026">
    <property type="protein sequence ID" value="KAK7029972.1"/>
    <property type="molecule type" value="Genomic_DNA"/>
</dbReference>
<feature type="region of interest" description="Disordered" evidence="1">
    <location>
        <begin position="1"/>
        <end position="34"/>
    </location>
</feature>
<feature type="compositionally biased region" description="Pro residues" evidence="1">
    <location>
        <begin position="207"/>
        <end position="217"/>
    </location>
</feature>
<keyword evidence="3" id="KW-1185">Reference proteome</keyword>
<organism evidence="2 3">
    <name type="scientific">Favolaschia claudopus</name>
    <dbReference type="NCBI Taxonomy" id="2862362"/>
    <lineage>
        <taxon>Eukaryota</taxon>
        <taxon>Fungi</taxon>
        <taxon>Dikarya</taxon>
        <taxon>Basidiomycota</taxon>
        <taxon>Agaricomycotina</taxon>
        <taxon>Agaricomycetes</taxon>
        <taxon>Agaricomycetidae</taxon>
        <taxon>Agaricales</taxon>
        <taxon>Marasmiineae</taxon>
        <taxon>Mycenaceae</taxon>
        <taxon>Favolaschia</taxon>
    </lineage>
</organism>
<name>A0AAW0BV49_9AGAR</name>